<evidence type="ECO:0000313" key="10">
    <source>
        <dbReference type="EMBL" id="KAK7751899.1"/>
    </source>
</evidence>
<comment type="similarity">
    <text evidence="2">Belongs to the ferroportin (FP) (TC 2.A.100) family. SLC40A subfamily.</text>
</comment>
<dbReference type="Proteomes" id="UP001320420">
    <property type="component" value="Unassembled WGS sequence"/>
</dbReference>
<evidence type="ECO:0000259" key="9">
    <source>
        <dbReference type="PROSITE" id="PS51471"/>
    </source>
</evidence>
<protein>
    <recommendedName>
        <fullName evidence="9">Fe2OG dioxygenase domain-containing protein</fullName>
    </recommendedName>
</protein>
<evidence type="ECO:0000256" key="4">
    <source>
        <dbReference type="ARBA" id="ARBA00022692"/>
    </source>
</evidence>
<dbReference type="SUPFAM" id="SSF51197">
    <property type="entry name" value="Clavaminate synthase-like"/>
    <property type="match status" value="1"/>
</dbReference>
<dbReference type="PANTHER" id="PTHR11660:SF57">
    <property type="entry name" value="SOLUTE CARRIER FAMILY 40 MEMBER"/>
    <property type="match status" value="1"/>
</dbReference>
<evidence type="ECO:0000256" key="1">
    <source>
        <dbReference type="ARBA" id="ARBA00004141"/>
    </source>
</evidence>
<accession>A0AAN9UN13</accession>
<evidence type="ECO:0000256" key="6">
    <source>
        <dbReference type="ARBA" id="ARBA00023136"/>
    </source>
</evidence>
<evidence type="ECO:0000256" key="7">
    <source>
        <dbReference type="SAM" id="MobiDB-lite"/>
    </source>
</evidence>
<evidence type="ECO:0000313" key="11">
    <source>
        <dbReference type="Proteomes" id="UP001320420"/>
    </source>
</evidence>
<feature type="domain" description="Fe2OG dioxygenase" evidence="9">
    <location>
        <begin position="529"/>
        <end position="636"/>
    </location>
</feature>
<dbReference type="InterPro" id="IPR027450">
    <property type="entry name" value="AlkB-like"/>
</dbReference>
<dbReference type="GO" id="GO:0005381">
    <property type="term" value="F:iron ion transmembrane transporter activity"/>
    <property type="evidence" value="ECO:0007669"/>
    <property type="project" value="InterPro"/>
</dbReference>
<name>A0AAN9UN13_9PEZI</name>
<keyword evidence="6 8" id="KW-0472">Membrane</keyword>
<dbReference type="SUPFAM" id="SSF103473">
    <property type="entry name" value="MFS general substrate transporter"/>
    <property type="match status" value="1"/>
</dbReference>
<feature type="region of interest" description="Disordered" evidence="7">
    <location>
        <begin position="1"/>
        <end position="64"/>
    </location>
</feature>
<proteinExistence type="inferred from homology"/>
<dbReference type="Pfam" id="PF13532">
    <property type="entry name" value="2OG-FeII_Oxy_2"/>
    <property type="match status" value="1"/>
</dbReference>
<feature type="transmembrane region" description="Helical" evidence="8">
    <location>
        <begin position="303"/>
        <end position="323"/>
    </location>
</feature>
<dbReference type="PANTHER" id="PTHR11660">
    <property type="entry name" value="SOLUTE CARRIER FAMILY 40 MEMBER"/>
    <property type="match status" value="1"/>
</dbReference>
<dbReference type="AlphaFoldDB" id="A0AAN9UN13"/>
<reference evidence="10 11" key="1">
    <citation type="submission" date="2024-02" db="EMBL/GenBank/DDBJ databases">
        <title>De novo assembly and annotation of 12 fungi associated with fruit tree decline syndrome in Ontario, Canada.</title>
        <authorList>
            <person name="Sulman M."/>
            <person name="Ellouze W."/>
            <person name="Ilyukhin E."/>
        </authorList>
    </citation>
    <scope>NUCLEOTIDE SEQUENCE [LARGE SCALE GENOMIC DNA]</scope>
    <source>
        <strain evidence="10 11">M11/M66-122</strain>
    </source>
</reference>
<feature type="region of interest" description="Disordered" evidence="7">
    <location>
        <begin position="673"/>
        <end position="698"/>
    </location>
</feature>
<dbReference type="InterPro" id="IPR036259">
    <property type="entry name" value="MFS_trans_sf"/>
</dbReference>
<dbReference type="PROSITE" id="PS51471">
    <property type="entry name" value="FE2OG_OXY"/>
    <property type="match status" value="1"/>
</dbReference>
<dbReference type="EMBL" id="JAKJXP020000044">
    <property type="protein sequence ID" value="KAK7751899.1"/>
    <property type="molecule type" value="Genomic_DNA"/>
</dbReference>
<dbReference type="GO" id="GO:0016020">
    <property type="term" value="C:membrane"/>
    <property type="evidence" value="ECO:0007669"/>
    <property type="project" value="UniProtKB-SubCell"/>
</dbReference>
<evidence type="ECO:0000256" key="5">
    <source>
        <dbReference type="ARBA" id="ARBA00022989"/>
    </source>
</evidence>
<evidence type="ECO:0000256" key="3">
    <source>
        <dbReference type="ARBA" id="ARBA00022448"/>
    </source>
</evidence>
<dbReference type="Gene3D" id="2.60.120.590">
    <property type="entry name" value="Alpha-ketoglutarate-dependent dioxygenase AlkB-like"/>
    <property type="match status" value="1"/>
</dbReference>
<keyword evidence="11" id="KW-1185">Reference proteome</keyword>
<dbReference type="Pfam" id="PF06963">
    <property type="entry name" value="FPN1"/>
    <property type="match status" value="1"/>
</dbReference>
<gene>
    <name evidence="10" type="ORF">SLS62_006200</name>
</gene>
<dbReference type="InterPro" id="IPR037151">
    <property type="entry name" value="AlkB-like_sf"/>
</dbReference>
<feature type="transmembrane region" description="Helical" evidence="8">
    <location>
        <begin position="230"/>
        <end position="252"/>
    </location>
</feature>
<organism evidence="10 11">
    <name type="scientific">Diatrype stigma</name>
    <dbReference type="NCBI Taxonomy" id="117547"/>
    <lineage>
        <taxon>Eukaryota</taxon>
        <taxon>Fungi</taxon>
        <taxon>Dikarya</taxon>
        <taxon>Ascomycota</taxon>
        <taxon>Pezizomycotina</taxon>
        <taxon>Sordariomycetes</taxon>
        <taxon>Xylariomycetidae</taxon>
        <taxon>Xylariales</taxon>
        <taxon>Diatrypaceae</taxon>
        <taxon>Diatrype</taxon>
    </lineage>
</organism>
<dbReference type="InterPro" id="IPR005123">
    <property type="entry name" value="Oxoglu/Fe-dep_dioxygenase_dom"/>
</dbReference>
<evidence type="ECO:0000256" key="8">
    <source>
        <dbReference type="SAM" id="Phobius"/>
    </source>
</evidence>
<comment type="caution">
    <text evidence="10">The sequence shown here is derived from an EMBL/GenBank/DDBJ whole genome shotgun (WGS) entry which is preliminary data.</text>
</comment>
<keyword evidence="3" id="KW-0813">Transport</keyword>
<dbReference type="InterPro" id="IPR009716">
    <property type="entry name" value="Ferroportin-1"/>
</dbReference>
<keyword evidence="5 8" id="KW-1133">Transmembrane helix</keyword>
<keyword evidence="4 8" id="KW-0812">Transmembrane</keyword>
<comment type="subcellular location">
    <subcellularLocation>
        <location evidence="1">Membrane</location>
        <topology evidence="1">Multi-pass membrane protein</topology>
    </subcellularLocation>
</comment>
<sequence length="698" mass="76426">MVTPNRALGATSLQTEEWTAADEPLIELQAQPKPQPRSAGGVHQPDLEAAAPRSHTPEQNPQAAPLLISISAPQPQPAMIATATAATARYIDDEQQPLSSSSSPPPPEDVDGIVIPVPRTLQSQLYTSHFLSTWNSRVFEFASTLFLASVYPGTLLPMSVYALARSGAAIVFAQPIGSLIDAGDRLAVVRLSIVGQRLAVAASCGLFWALEQLGSGGGGGGGAYGPQLKSGFFALTVVLACVEKLCSVLNLVSVERDWMVTYLISVGYTSLHVGLARTVSTIFELSATWVAPYMMKRIGVIRGGIWSLSWQMIWLAGGVTWWFAGFHGMGPTSAIPATGLAVGVALSRVGLWSYDLCAQNIVQDEIEPEYRGSFSTVEAGFQNLFELLSYATTIIFSRPDQFQCPVLISVCSIFSLLELEAIEDKIPSDSLCHSPAERERETTMEELPMEPRGLFWQDDFVTAEHERQLLHIFRHELEWPEKKGGSPARLSLHYGYTFDYKTFGVDPDIPYKPFPAWLEPLIPATEARPPDQVCLQWYPPGAGIPPHVDTHSAYDQLYALSLGAPVVMQFREGGSSGDEGDRRVDVDLTPRSMLRMAGDARLHWTHGIKKRKTDTLPDGTVRLREERWSITYRWLRDGDGDGDGDGKRECECGDVKLCDTAQRRSGVEREYRWKTATGGKDASAVENASLGDNKNKIG</sequence>
<evidence type="ECO:0000256" key="2">
    <source>
        <dbReference type="ARBA" id="ARBA00006279"/>
    </source>
</evidence>